<evidence type="ECO:0000256" key="1">
    <source>
        <dbReference type="ARBA" id="ARBA00004123"/>
    </source>
</evidence>
<dbReference type="GO" id="GO:0005634">
    <property type="term" value="C:nucleus"/>
    <property type="evidence" value="ECO:0007669"/>
    <property type="project" value="UniProtKB-SubCell"/>
</dbReference>
<evidence type="ECO:0000313" key="7">
    <source>
        <dbReference type="EMBL" id="RNA04177.1"/>
    </source>
</evidence>
<dbReference type="PANTHER" id="PTHR12945:SF0">
    <property type="entry name" value="TRNA (ADENINE(58)-N(1))-METHYLTRANSFERASE NON-CATALYTIC SUBUNIT TRM6"/>
    <property type="match status" value="1"/>
</dbReference>
<dbReference type="GO" id="GO:0031515">
    <property type="term" value="C:tRNA (m1A) methyltransferase complex"/>
    <property type="evidence" value="ECO:0007669"/>
    <property type="project" value="InterPro"/>
</dbReference>
<comment type="similarity">
    <text evidence="2">Belongs to the TRM6/GCD10 family.</text>
</comment>
<dbReference type="Pfam" id="PF04189">
    <property type="entry name" value="Gcd10p"/>
    <property type="match status" value="1"/>
</dbReference>
<evidence type="ECO:0000256" key="3">
    <source>
        <dbReference type="ARBA" id="ARBA00021704"/>
    </source>
</evidence>
<keyword evidence="5" id="KW-0539">Nucleus</keyword>
<comment type="caution">
    <text evidence="7">The sequence shown here is derived from an EMBL/GenBank/DDBJ whole genome shotgun (WGS) entry which is preliminary data.</text>
</comment>
<evidence type="ECO:0000313" key="8">
    <source>
        <dbReference type="Proteomes" id="UP000276133"/>
    </source>
</evidence>
<dbReference type="GO" id="GO:0008168">
    <property type="term" value="F:methyltransferase activity"/>
    <property type="evidence" value="ECO:0007669"/>
    <property type="project" value="UniProtKB-KW"/>
</dbReference>
<dbReference type="Proteomes" id="UP000276133">
    <property type="component" value="Unassembled WGS sequence"/>
</dbReference>
<comment type="subcellular location">
    <subcellularLocation>
        <location evidence="1">Nucleus</location>
    </subcellularLocation>
</comment>
<accession>A0A3M7PYH2</accession>
<organism evidence="7 8">
    <name type="scientific">Brachionus plicatilis</name>
    <name type="common">Marine rotifer</name>
    <name type="synonym">Brachionus muelleri</name>
    <dbReference type="NCBI Taxonomy" id="10195"/>
    <lineage>
        <taxon>Eukaryota</taxon>
        <taxon>Metazoa</taxon>
        <taxon>Spiralia</taxon>
        <taxon>Gnathifera</taxon>
        <taxon>Rotifera</taxon>
        <taxon>Eurotatoria</taxon>
        <taxon>Monogononta</taxon>
        <taxon>Pseudotrocha</taxon>
        <taxon>Ploima</taxon>
        <taxon>Brachionidae</taxon>
        <taxon>Brachionus</taxon>
    </lineage>
</organism>
<dbReference type="AlphaFoldDB" id="A0A3M7PYH2"/>
<sequence>MIQEGDFVIFKKAELMKIFPVKRDKPFIIDRFKIKLDNLIEKPFGYKYEIKNQQLHLFQNDSDEDLNKKMMADKDNRNLIDNSGNQKLSHDQIEELKKTEDISGNEIIDRLIENSASFNQKTEFSQEKYIKKKKEKYLAVYEILKPTIRSLCEYYTLGNHKRKILNMRMDTLSQILTYSNVAAYRNVVVLESCKGLILASVVERVAGFGNIINLSPNGGHVGTKDILDYMNFPPEYTKNLYNFPLERSDKLPEYIQELQRKISAATDDTFKEKQMKKLELAEKVNEFFKNKNIDCLIVASKYRPLPIVEKLIDYMSPNGNLVIYSLIQEPLIECHSFLKRTKKAIHIELSDSWLREYQVLPERTHPKNNMDCCGGYLLTGITVLDE</sequence>
<dbReference type="EMBL" id="REGN01008204">
    <property type="protein sequence ID" value="RNA04177.1"/>
    <property type="molecule type" value="Genomic_DNA"/>
</dbReference>
<dbReference type="GO" id="GO:0030488">
    <property type="term" value="P:tRNA methylation"/>
    <property type="evidence" value="ECO:0007669"/>
    <property type="project" value="InterPro"/>
</dbReference>
<evidence type="ECO:0000256" key="6">
    <source>
        <dbReference type="ARBA" id="ARBA00032319"/>
    </source>
</evidence>
<dbReference type="PANTHER" id="PTHR12945">
    <property type="entry name" value="TRANSLATION INITIATION FACTOR EIF3-RELATED"/>
    <property type="match status" value="1"/>
</dbReference>
<evidence type="ECO:0000256" key="2">
    <source>
        <dbReference type="ARBA" id="ARBA00008320"/>
    </source>
</evidence>
<dbReference type="OrthoDB" id="10254665at2759"/>
<gene>
    <name evidence="7" type="ORF">BpHYR1_023549</name>
</gene>
<dbReference type="Gene3D" id="3.40.50.150">
    <property type="entry name" value="Vaccinia Virus protein VP39"/>
    <property type="match status" value="1"/>
</dbReference>
<reference evidence="7 8" key="1">
    <citation type="journal article" date="2018" name="Sci. Rep.">
        <title>Genomic signatures of local adaptation to the degree of environmental predictability in rotifers.</title>
        <authorList>
            <person name="Franch-Gras L."/>
            <person name="Hahn C."/>
            <person name="Garcia-Roger E.M."/>
            <person name="Carmona M.J."/>
            <person name="Serra M."/>
            <person name="Gomez A."/>
        </authorList>
    </citation>
    <scope>NUCLEOTIDE SEQUENCE [LARGE SCALE GENOMIC DNA]</scope>
    <source>
        <strain evidence="7">HYR1</strain>
    </source>
</reference>
<keyword evidence="7" id="KW-0489">Methyltransferase</keyword>
<dbReference type="STRING" id="10195.A0A3M7PYH2"/>
<protein>
    <recommendedName>
        <fullName evidence="3">tRNA (adenine(58)-N(1))-methyltransferase non-catalytic subunit TRM6</fullName>
    </recommendedName>
    <alternativeName>
        <fullName evidence="6">tRNA(m1A58)-methyltransferase subunit TRM6</fullName>
    </alternativeName>
</protein>
<proteinExistence type="inferred from homology"/>
<keyword evidence="7" id="KW-0808">Transferase</keyword>
<keyword evidence="8" id="KW-1185">Reference proteome</keyword>
<dbReference type="InterPro" id="IPR029063">
    <property type="entry name" value="SAM-dependent_MTases_sf"/>
</dbReference>
<dbReference type="InterPro" id="IPR017423">
    <property type="entry name" value="TRM6"/>
</dbReference>
<evidence type="ECO:0000256" key="4">
    <source>
        <dbReference type="ARBA" id="ARBA00022694"/>
    </source>
</evidence>
<keyword evidence="4" id="KW-0819">tRNA processing</keyword>
<evidence type="ECO:0000256" key="5">
    <source>
        <dbReference type="ARBA" id="ARBA00023242"/>
    </source>
</evidence>
<name>A0A3M7PYH2_BRAPC</name>